<proteinExistence type="predicted"/>
<keyword evidence="2" id="KW-1185">Reference proteome</keyword>
<name>A0A0J0XDX4_9TREE</name>
<sequence>MYLAVLHMDPPSHFYSPFSPSVRRSLMSLGTTRRQASALPRHDLLPRTVALQRRAVGEHALPRLLWDLGHGVIEEGQILSRGPLAPGGGATSRLALLLGLVGEVWLRVGGGSQQRRGRGRVHARPGLLGLALGFRRWGWGELVLRFTGALHGDEVDEVDC</sequence>
<organism evidence="1 2">
    <name type="scientific">Cutaneotrichosporon oleaginosum</name>
    <dbReference type="NCBI Taxonomy" id="879819"/>
    <lineage>
        <taxon>Eukaryota</taxon>
        <taxon>Fungi</taxon>
        <taxon>Dikarya</taxon>
        <taxon>Basidiomycota</taxon>
        <taxon>Agaricomycotina</taxon>
        <taxon>Tremellomycetes</taxon>
        <taxon>Trichosporonales</taxon>
        <taxon>Trichosporonaceae</taxon>
        <taxon>Cutaneotrichosporon</taxon>
    </lineage>
</organism>
<dbReference type="GeneID" id="28980471"/>
<gene>
    <name evidence="1" type="ORF">CC85DRAFT_198540</name>
</gene>
<evidence type="ECO:0000313" key="1">
    <source>
        <dbReference type="EMBL" id="KLT39291.1"/>
    </source>
</evidence>
<evidence type="ECO:0000313" key="2">
    <source>
        <dbReference type="Proteomes" id="UP000053611"/>
    </source>
</evidence>
<accession>A0A0J0XDX4</accession>
<protein>
    <submittedName>
        <fullName evidence="1">Uncharacterized protein</fullName>
    </submittedName>
</protein>
<reference evidence="1 2" key="1">
    <citation type="submission" date="2015-03" db="EMBL/GenBank/DDBJ databases">
        <title>Genomics and transcriptomics of the oil-accumulating basidiomycete yeast T. oleaginosus allow insights into substrate utilization and the diverse evolutionary trajectories of mating systems in fungi.</title>
        <authorList>
            <consortium name="DOE Joint Genome Institute"/>
            <person name="Kourist R."/>
            <person name="Kracht O."/>
            <person name="Bracharz F."/>
            <person name="Lipzen A."/>
            <person name="Nolan M."/>
            <person name="Ohm R."/>
            <person name="Grigoriev I."/>
            <person name="Sun S."/>
            <person name="Heitman J."/>
            <person name="Bruck T."/>
            <person name="Nowrousian M."/>
        </authorList>
    </citation>
    <scope>NUCLEOTIDE SEQUENCE [LARGE SCALE GENOMIC DNA]</scope>
    <source>
        <strain evidence="1 2">IBC0246</strain>
    </source>
</reference>
<dbReference type="RefSeq" id="XP_018275782.1">
    <property type="nucleotide sequence ID" value="XM_018419868.1"/>
</dbReference>
<dbReference type="AlphaFoldDB" id="A0A0J0XDX4"/>
<dbReference type="EMBL" id="KQ087263">
    <property type="protein sequence ID" value="KLT39291.1"/>
    <property type="molecule type" value="Genomic_DNA"/>
</dbReference>
<dbReference type="Proteomes" id="UP000053611">
    <property type="component" value="Unassembled WGS sequence"/>
</dbReference>